<comment type="caution">
    <text evidence="1">The sequence shown here is derived from an EMBL/GenBank/DDBJ whole genome shotgun (WGS) entry which is preliminary data.</text>
</comment>
<evidence type="ECO:0000313" key="1">
    <source>
        <dbReference type="EMBL" id="KAJ8681170.1"/>
    </source>
</evidence>
<evidence type="ECO:0000313" key="2">
    <source>
        <dbReference type="Proteomes" id="UP001239111"/>
    </source>
</evidence>
<reference evidence="1" key="1">
    <citation type="submission" date="2023-04" db="EMBL/GenBank/DDBJ databases">
        <title>A chromosome-level genome assembly of the parasitoid wasp Eretmocerus hayati.</title>
        <authorList>
            <person name="Zhong Y."/>
            <person name="Liu S."/>
            <person name="Liu Y."/>
        </authorList>
    </citation>
    <scope>NUCLEOTIDE SEQUENCE</scope>
    <source>
        <strain evidence="1">ZJU_SS_LIU_2023</strain>
    </source>
</reference>
<sequence>MKEVKARTEPIQRKITNFMLKEEIVKAEIYWTIQRVTTKSSTRDFADPAECFPSMFTDSDIAENIRIHKDKLSYAVTYGLGPYFQKELANDANKCEAITVSLDEAFNEFLHKGQMDLMVRLMKNGEVHTRYLTSVFLEGAKAEDVLLALNDGM</sequence>
<name>A0ACC2PCL9_9HYME</name>
<dbReference type="Proteomes" id="UP001239111">
    <property type="component" value="Chromosome 2"/>
</dbReference>
<keyword evidence="2" id="KW-1185">Reference proteome</keyword>
<organism evidence="1 2">
    <name type="scientific">Eretmocerus hayati</name>
    <dbReference type="NCBI Taxonomy" id="131215"/>
    <lineage>
        <taxon>Eukaryota</taxon>
        <taxon>Metazoa</taxon>
        <taxon>Ecdysozoa</taxon>
        <taxon>Arthropoda</taxon>
        <taxon>Hexapoda</taxon>
        <taxon>Insecta</taxon>
        <taxon>Pterygota</taxon>
        <taxon>Neoptera</taxon>
        <taxon>Endopterygota</taxon>
        <taxon>Hymenoptera</taxon>
        <taxon>Apocrita</taxon>
        <taxon>Proctotrupomorpha</taxon>
        <taxon>Chalcidoidea</taxon>
        <taxon>Aphelinidae</taxon>
        <taxon>Aphelininae</taxon>
        <taxon>Eretmocerus</taxon>
    </lineage>
</organism>
<dbReference type="EMBL" id="CM056742">
    <property type="protein sequence ID" value="KAJ8681170.1"/>
    <property type="molecule type" value="Genomic_DNA"/>
</dbReference>
<proteinExistence type="predicted"/>
<accession>A0ACC2PCL9</accession>
<protein>
    <submittedName>
        <fullName evidence="1">Uncharacterized protein</fullName>
    </submittedName>
</protein>
<gene>
    <name evidence="1" type="ORF">QAD02_016957</name>
</gene>